<proteinExistence type="predicted"/>
<sequence>MGMTLLAETSSPALARDELQTRIRQMQATRLDEKTLPMPPGMESLLPEGLRAGASYSIDGSAAGAVTLALALLAGPSRQGAWCGVLGMPGLGTEAAAGLGVDLERLVLVPRPGDRWLTVAAAMADVLGMVLLAPPGRATAADANRLAARLRQRGSTLLVLGDWPHAEATLRVATNRWEGLSDGHGRLRTRHLDVQSTGRSGRMRAIRLDLAERGHPIATATGTAHSPSIRLVQGIAG</sequence>
<accession>A0A542YJB9</accession>
<dbReference type="EMBL" id="VFOM01000001">
    <property type="protein sequence ID" value="TQL48179.1"/>
    <property type="molecule type" value="Genomic_DNA"/>
</dbReference>
<reference evidence="1 2" key="1">
    <citation type="submission" date="2019-06" db="EMBL/GenBank/DDBJ databases">
        <title>Sequencing the genomes of 1000 actinobacteria strains.</title>
        <authorList>
            <person name="Klenk H.-P."/>
        </authorList>
    </citation>
    <scope>NUCLEOTIDE SEQUENCE [LARGE SCALE GENOMIC DNA]</scope>
    <source>
        <strain evidence="1 2">DSM 26477</strain>
    </source>
</reference>
<evidence type="ECO:0000313" key="2">
    <source>
        <dbReference type="Proteomes" id="UP000317998"/>
    </source>
</evidence>
<comment type="caution">
    <text evidence="1">The sequence shown here is derived from an EMBL/GenBank/DDBJ whole genome shotgun (WGS) entry which is preliminary data.</text>
</comment>
<keyword evidence="2" id="KW-1185">Reference proteome</keyword>
<name>A0A542YJB9_9MICO</name>
<dbReference type="AlphaFoldDB" id="A0A542YJB9"/>
<evidence type="ECO:0000313" key="1">
    <source>
        <dbReference type="EMBL" id="TQL48179.1"/>
    </source>
</evidence>
<evidence type="ECO:0008006" key="3">
    <source>
        <dbReference type="Google" id="ProtNLM"/>
    </source>
</evidence>
<gene>
    <name evidence="1" type="ORF">FB562_1263</name>
</gene>
<protein>
    <recommendedName>
        <fullName evidence="3">Protein ImuA</fullName>
    </recommendedName>
</protein>
<organism evidence="1 2">
    <name type="scientific">Homoserinimonas aerilata</name>
    <dbReference type="NCBI Taxonomy" id="1162970"/>
    <lineage>
        <taxon>Bacteria</taxon>
        <taxon>Bacillati</taxon>
        <taxon>Actinomycetota</taxon>
        <taxon>Actinomycetes</taxon>
        <taxon>Micrococcales</taxon>
        <taxon>Microbacteriaceae</taxon>
        <taxon>Homoserinimonas</taxon>
    </lineage>
</organism>
<dbReference type="Proteomes" id="UP000317998">
    <property type="component" value="Unassembled WGS sequence"/>
</dbReference>